<name>A0AAD9DCP7_9STRA</name>
<dbReference type="Proteomes" id="UP001224775">
    <property type="component" value="Unassembled WGS sequence"/>
</dbReference>
<dbReference type="InterPro" id="IPR008532">
    <property type="entry name" value="NFACT_RNA-bd"/>
</dbReference>
<dbReference type="PANTHER" id="PTHR13049">
    <property type="entry name" value="DUF814-RELATED"/>
    <property type="match status" value="1"/>
</dbReference>
<feature type="region of interest" description="Disordered" evidence="2">
    <location>
        <begin position="152"/>
        <end position="212"/>
    </location>
</feature>
<evidence type="ECO:0000313" key="5">
    <source>
        <dbReference type="Proteomes" id="UP001224775"/>
    </source>
</evidence>
<dbReference type="Pfam" id="PF05670">
    <property type="entry name" value="NFACT-R_1"/>
    <property type="match status" value="1"/>
</dbReference>
<dbReference type="PANTHER" id="PTHR13049:SF2">
    <property type="entry name" value="COILED-COIL DOMAIN-CONTAINING PROTEIN 25"/>
    <property type="match status" value="1"/>
</dbReference>
<dbReference type="InterPro" id="IPR039730">
    <property type="entry name" value="Jlp2/Ccd25"/>
</dbReference>
<reference evidence="4" key="1">
    <citation type="submission" date="2023-06" db="EMBL/GenBank/DDBJ databases">
        <title>Survivors Of The Sea: Transcriptome response of Skeletonema marinoi to long-term dormancy.</title>
        <authorList>
            <person name="Pinder M.I.M."/>
            <person name="Kourtchenko O."/>
            <person name="Robertson E.K."/>
            <person name="Larsson T."/>
            <person name="Maumus F."/>
            <person name="Osuna-Cruz C.M."/>
            <person name="Vancaester E."/>
            <person name="Stenow R."/>
            <person name="Vandepoele K."/>
            <person name="Ploug H."/>
            <person name="Bruchert V."/>
            <person name="Godhe A."/>
            <person name="Topel M."/>
        </authorList>
    </citation>
    <scope>NUCLEOTIDE SEQUENCE</scope>
    <source>
        <strain evidence="4">R05AC</strain>
    </source>
</reference>
<sequence length="212" mass="24864">MVFYFKTRCGQYTIYMGKDKYENEDLIKYGHPEDCWFHVDDLSSAHVYLRLHAGQTMDDIPEDCLTDCCSLVKANSIQGCKKSEVYIVYTRWKNLKKTASMVDGQVGFHRPENVRRCKIAKNNTIVRQLEKSKEELHPDLAQEQQARMREIQKQNKVQRILDQKKKKMEELERKREKEERSYDRIVGGETSVSDMNGTADATAAEDYEDDFM</sequence>
<feature type="compositionally biased region" description="Basic and acidic residues" evidence="2">
    <location>
        <begin position="152"/>
        <end position="183"/>
    </location>
</feature>
<comment type="caution">
    <text evidence="4">The sequence shown here is derived from an EMBL/GenBank/DDBJ whole genome shotgun (WGS) entry which is preliminary data.</text>
</comment>
<feature type="compositionally biased region" description="Acidic residues" evidence="2">
    <location>
        <begin position="203"/>
        <end position="212"/>
    </location>
</feature>
<dbReference type="EMBL" id="JATAAI010000011">
    <property type="protein sequence ID" value="KAK1742587.1"/>
    <property type="molecule type" value="Genomic_DNA"/>
</dbReference>
<proteinExistence type="inferred from homology"/>
<keyword evidence="5" id="KW-1185">Reference proteome</keyword>
<organism evidence="4 5">
    <name type="scientific">Skeletonema marinoi</name>
    <dbReference type="NCBI Taxonomy" id="267567"/>
    <lineage>
        <taxon>Eukaryota</taxon>
        <taxon>Sar</taxon>
        <taxon>Stramenopiles</taxon>
        <taxon>Ochrophyta</taxon>
        <taxon>Bacillariophyta</taxon>
        <taxon>Coscinodiscophyceae</taxon>
        <taxon>Thalassiosirophycidae</taxon>
        <taxon>Thalassiosirales</taxon>
        <taxon>Skeletonemataceae</taxon>
        <taxon>Skeletonema</taxon>
        <taxon>Skeletonema marinoi-dohrnii complex</taxon>
    </lineage>
</organism>
<feature type="domain" description="NFACT RNA-binding" evidence="3">
    <location>
        <begin position="1"/>
        <end position="109"/>
    </location>
</feature>
<evidence type="ECO:0000259" key="3">
    <source>
        <dbReference type="Pfam" id="PF05670"/>
    </source>
</evidence>
<evidence type="ECO:0000256" key="2">
    <source>
        <dbReference type="SAM" id="MobiDB-lite"/>
    </source>
</evidence>
<protein>
    <submittedName>
        <fullName evidence="4">DUF814 domain-containing protein</fullName>
    </submittedName>
</protein>
<comment type="similarity">
    <text evidence="1">Belongs to the CCDC25 family.</text>
</comment>
<evidence type="ECO:0000313" key="4">
    <source>
        <dbReference type="EMBL" id="KAK1742587.1"/>
    </source>
</evidence>
<evidence type="ECO:0000256" key="1">
    <source>
        <dbReference type="ARBA" id="ARBA00008998"/>
    </source>
</evidence>
<dbReference type="AlphaFoldDB" id="A0AAD9DCP7"/>
<accession>A0AAD9DCP7</accession>
<gene>
    <name evidence="4" type="ORF">QTG54_007152</name>
</gene>